<proteinExistence type="predicted"/>
<organism evidence="1 2">
    <name type="scientific">Smallanthus sonchifolius</name>
    <dbReference type="NCBI Taxonomy" id="185202"/>
    <lineage>
        <taxon>Eukaryota</taxon>
        <taxon>Viridiplantae</taxon>
        <taxon>Streptophyta</taxon>
        <taxon>Embryophyta</taxon>
        <taxon>Tracheophyta</taxon>
        <taxon>Spermatophyta</taxon>
        <taxon>Magnoliopsida</taxon>
        <taxon>eudicotyledons</taxon>
        <taxon>Gunneridae</taxon>
        <taxon>Pentapetalae</taxon>
        <taxon>asterids</taxon>
        <taxon>campanulids</taxon>
        <taxon>Asterales</taxon>
        <taxon>Asteraceae</taxon>
        <taxon>Asteroideae</taxon>
        <taxon>Heliantheae alliance</taxon>
        <taxon>Millerieae</taxon>
        <taxon>Smallanthus</taxon>
    </lineage>
</organism>
<reference evidence="2" key="1">
    <citation type="journal article" date="2022" name="Mol. Ecol. Resour.">
        <title>The genomes of chicory, endive, great burdock and yacon provide insights into Asteraceae palaeo-polyploidization history and plant inulin production.</title>
        <authorList>
            <person name="Fan W."/>
            <person name="Wang S."/>
            <person name="Wang H."/>
            <person name="Wang A."/>
            <person name="Jiang F."/>
            <person name="Liu H."/>
            <person name="Zhao H."/>
            <person name="Xu D."/>
            <person name="Zhang Y."/>
        </authorList>
    </citation>
    <scope>NUCLEOTIDE SEQUENCE [LARGE SCALE GENOMIC DNA]</scope>
    <source>
        <strain evidence="2">cv. Yunnan</strain>
    </source>
</reference>
<protein>
    <submittedName>
        <fullName evidence="1">Uncharacterized protein</fullName>
    </submittedName>
</protein>
<keyword evidence="2" id="KW-1185">Reference proteome</keyword>
<name>A0ACB9FQD3_9ASTR</name>
<gene>
    <name evidence="1" type="ORF">L1987_47857</name>
</gene>
<dbReference type="EMBL" id="CM042033">
    <property type="protein sequence ID" value="KAI3773332.1"/>
    <property type="molecule type" value="Genomic_DNA"/>
</dbReference>
<evidence type="ECO:0000313" key="1">
    <source>
        <dbReference type="EMBL" id="KAI3773332.1"/>
    </source>
</evidence>
<reference evidence="1 2" key="2">
    <citation type="journal article" date="2022" name="Mol. Ecol. Resour.">
        <title>The genomes of chicory, endive, great burdock and yacon provide insights into Asteraceae paleo-polyploidization history and plant inulin production.</title>
        <authorList>
            <person name="Fan W."/>
            <person name="Wang S."/>
            <person name="Wang H."/>
            <person name="Wang A."/>
            <person name="Jiang F."/>
            <person name="Liu H."/>
            <person name="Zhao H."/>
            <person name="Xu D."/>
            <person name="Zhang Y."/>
        </authorList>
    </citation>
    <scope>NUCLEOTIDE SEQUENCE [LARGE SCALE GENOMIC DNA]</scope>
    <source>
        <strain evidence="2">cv. Yunnan</strain>
        <tissue evidence="1">Leaves</tissue>
    </source>
</reference>
<dbReference type="Proteomes" id="UP001056120">
    <property type="component" value="Linkage Group LG16"/>
</dbReference>
<evidence type="ECO:0000313" key="2">
    <source>
        <dbReference type="Proteomes" id="UP001056120"/>
    </source>
</evidence>
<comment type="caution">
    <text evidence="1">The sequence shown here is derived from an EMBL/GenBank/DDBJ whole genome shotgun (WGS) entry which is preliminary data.</text>
</comment>
<accession>A0ACB9FQD3</accession>
<sequence>MQEQLPCQVVCRIMLDAKSAKDFKEMIDNDYRVNMYVPLIFTLILDNLPVAVLRQRHDDGQPTFYQHGFPVGFKGTYINGEKYFINNHLSFRVLYHKNLESNSARIVGFEVTPVSRAPQTVDRDKDAIFTYDVVFKESDIEWASRWDVYVLMNDDQLHWFSIINSLIVILFLSGMLAMIMMRILYKEISNYNQFDPQNESEEETGWKVVHGDVFRAPTNSGLLCVHVGTGVQIFGMTLTAMIFALLGFLSPSNRGSVITAMVLLWAFMGLFAGFASARLYKALKGTEWKKNALKTSVMFPGILFAVFFVLNAFIWGEHSSGAVPFGTMFALVCLWLGISVPLVFVGSYLAFNKPITEDPVKTNKIPRQVPKQPCYAMRTTIGGGGLIWPQIDVQKES</sequence>